<organism evidence="3 4">
    <name type="scientific">Kitasatospora saccharophila</name>
    <dbReference type="NCBI Taxonomy" id="407973"/>
    <lineage>
        <taxon>Bacteria</taxon>
        <taxon>Bacillati</taxon>
        <taxon>Actinomycetota</taxon>
        <taxon>Actinomycetes</taxon>
        <taxon>Kitasatosporales</taxon>
        <taxon>Streptomycetaceae</taxon>
        <taxon>Kitasatospora</taxon>
    </lineage>
</organism>
<dbReference type="EMBL" id="BAAANS010000067">
    <property type="protein sequence ID" value="GAA2119415.1"/>
    <property type="molecule type" value="Genomic_DNA"/>
</dbReference>
<dbReference type="Pfam" id="PF03771">
    <property type="entry name" value="SPDY"/>
    <property type="match status" value="1"/>
</dbReference>
<evidence type="ECO:0000313" key="4">
    <source>
        <dbReference type="Proteomes" id="UP001500897"/>
    </source>
</evidence>
<keyword evidence="4" id="KW-1185">Reference proteome</keyword>
<reference evidence="4" key="1">
    <citation type="journal article" date="2019" name="Int. J. Syst. Evol. Microbiol.">
        <title>The Global Catalogue of Microorganisms (GCM) 10K type strain sequencing project: providing services to taxonomists for standard genome sequencing and annotation.</title>
        <authorList>
            <consortium name="The Broad Institute Genomics Platform"/>
            <consortium name="The Broad Institute Genome Sequencing Center for Infectious Disease"/>
            <person name="Wu L."/>
            <person name="Ma J."/>
        </authorList>
    </citation>
    <scope>NUCLEOTIDE SEQUENCE [LARGE SCALE GENOMIC DNA]</scope>
    <source>
        <strain evidence="4">JCM 14559</strain>
    </source>
</reference>
<evidence type="ECO:0000256" key="1">
    <source>
        <dbReference type="SAM" id="MobiDB-lite"/>
    </source>
</evidence>
<accession>A0ABP5JS20</accession>
<dbReference type="InterPro" id="IPR005523">
    <property type="entry name" value="DUF317_SPDY"/>
</dbReference>
<gene>
    <name evidence="3" type="ORF">GCM10009759_67480</name>
</gene>
<protein>
    <recommendedName>
        <fullName evidence="2">DUF317 domain-containing protein</fullName>
    </recommendedName>
</protein>
<name>A0ABP5JS20_9ACTN</name>
<feature type="domain" description="DUF317" evidence="2">
    <location>
        <begin position="25"/>
        <end position="78"/>
    </location>
</feature>
<proteinExistence type="predicted"/>
<feature type="region of interest" description="Disordered" evidence="1">
    <location>
        <begin position="116"/>
        <end position="143"/>
    </location>
</feature>
<dbReference type="Proteomes" id="UP001500897">
    <property type="component" value="Unassembled WGS sequence"/>
</dbReference>
<dbReference type="RefSeq" id="WP_344557789.1">
    <property type="nucleotide sequence ID" value="NZ_BAAANS010000067.1"/>
</dbReference>
<evidence type="ECO:0000313" key="3">
    <source>
        <dbReference type="EMBL" id="GAA2119415.1"/>
    </source>
</evidence>
<comment type="caution">
    <text evidence="3">The sequence shown here is derived from an EMBL/GenBank/DDBJ whole genome shotgun (WGS) entry which is preliminary data.</text>
</comment>
<evidence type="ECO:0000259" key="2">
    <source>
        <dbReference type="Pfam" id="PF03771"/>
    </source>
</evidence>
<sequence>MLLLESSPWNRDEYRHDGLGGTWGSPDLHGTVHFDRRDCDVQWSITVNASSDAGWKATFGHYVPSSVVRAALEATVSDRAVERRADSLPAAHLTHLTTPTAAGLPTDRIPAALSYSRPVRLNPRPASQPSPAAPAPAAGGRRR</sequence>